<evidence type="ECO:0000313" key="3">
    <source>
        <dbReference type="Proteomes" id="UP001160148"/>
    </source>
</evidence>
<dbReference type="InterPro" id="IPR011604">
    <property type="entry name" value="PDDEXK-like_dom_sf"/>
</dbReference>
<dbReference type="InterPro" id="IPR011335">
    <property type="entry name" value="Restrct_endonuc-II-like"/>
</dbReference>
<dbReference type="Proteomes" id="UP001160148">
    <property type="component" value="Unassembled WGS sequence"/>
</dbReference>
<dbReference type="EMBL" id="CARXXK010001148">
    <property type="protein sequence ID" value="CAI6374036.1"/>
    <property type="molecule type" value="Genomic_DNA"/>
</dbReference>
<dbReference type="InterPro" id="IPR051703">
    <property type="entry name" value="NF-kappa-B_Signaling_Reg"/>
</dbReference>
<protein>
    <recommendedName>
        <fullName evidence="1">YqaJ viral recombinase domain-containing protein</fullName>
    </recommendedName>
</protein>
<reference evidence="2 3" key="1">
    <citation type="submission" date="2023-01" db="EMBL/GenBank/DDBJ databases">
        <authorList>
            <person name="Whitehead M."/>
        </authorList>
    </citation>
    <scope>NUCLEOTIDE SEQUENCE [LARGE SCALE GENOMIC DNA]</scope>
</reference>
<dbReference type="InterPro" id="IPR019080">
    <property type="entry name" value="YqaJ_viral_recombinase"/>
</dbReference>
<comment type="caution">
    <text evidence="2">The sequence shown here is derived from an EMBL/GenBank/DDBJ whole genome shotgun (WGS) entry which is preliminary data.</text>
</comment>
<dbReference type="GO" id="GO:0006281">
    <property type="term" value="P:DNA repair"/>
    <property type="evidence" value="ECO:0007669"/>
    <property type="project" value="UniProtKB-ARBA"/>
</dbReference>
<dbReference type="Pfam" id="PF09588">
    <property type="entry name" value="YqaJ"/>
    <property type="match status" value="1"/>
</dbReference>
<gene>
    <name evidence="2" type="ORF">MEUPH1_LOCUS27699</name>
</gene>
<dbReference type="CDD" id="cd22343">
    <property type="entry name" value="PDDEXK_lambda_exonuclease-like"/>
    <property type="match status" value="1"/>
</dbReference>
<evidence type="ECO:0000313" key="2">
    <source>
        <dbReference type="EMBL" id="CAI6374036.1"/>
    </source>
</evidence>
<proteinExistence type="predicted"/>
<keyword evidence="3" id="KW-1185">Reference proteome</keyword>
<feature type="domain" description="YqaJ viral recombinase" evidence="1">
    <location>
        <begin position="112"/>
        <end position="258"/>
    </location>
</feature>
<dbReference type="Gene3D" id="3.90.320.10">
    <property type="match status" value="1"/>
</dbReference>
<evidence type="ECO:0000259" key="1">
    <source>
        <dbReference type="Pfam" id="PF09588"/>
    </source>
</evidence>
<accession>A0AAV0Y3N9</accession>
<dbReference type="SUPFAM" id="SSF52980">
    <property type="entry name" value="Restriction endonuclease-like"/>
    <property type="match status" value="1"/>
</dbReference>
<organism evidence="2 3">
    <name type="scientific">Macrosiphum euphorbiae</name>
    <name type="common">potato aphid</name>
    <dbReference type="NCBI Taxonomy" id="13131"/>
    <lineage>
        <taxon>Eukaryota</taxon>
        <taxon>Metazoa</taxon>
        <taxon>Ecdysozoa</taxon>
        <taxon>Arthropoda</taxon>
        <taxon>Hexapoda</taxon>
        <taxon>Insecta</taxon>
        <taxon>Pterygota</taxon>
        <taxon>Neoptera</taxon>
        <taxon>Paraneoptera</taxon>
        <taxon>Hemiptera</taxon>
        <taxon>Sternorrhyncha</taxon>
        <taxon>Aphidomorpha</taxon>
        <taxon>Aphidoidea</taxon>
        <taxon>Aphididae</taxon>
        <taxon>Macrosiphini</taxon>
        <taxon>Macrosiphum</taxon>
    </lineage>
</organism>
<dbReference type="PANTHER" id="PTHR46609:SF8">
    <property type="entry name" value="YQAJ VIRAL RECOMBINASE DOMAIN-CONTAINING PROTEIN"/>
    <property type="match status" value="1"/>
</dbReference>
<dbReference type="PANTHER" id="PTHR46609">
    <property type="entry name" value="EXONUCLEASE, PHAGE-TYPE/RECB, C-TERMINAL DOMAIN-CONTAINING PROTEIN"/>
    <property type="match status" value="1"/>
</dbReference>
<name>A0AAV0Y3N9_9HEMI</name>
<sequence>MQGQHLLHKKICNKSPGVFTKRFINRKQTTKICKTNRKLTYEPSSRRVTKVSLPADKDYGNCEEDICKELDMDENDYEKLKLEFMTNKIIKNSNEIKLIEESTKLQSECELWHKERRIRLTGSNFGTICKLRPATSRANTIKSMLYKTFCGNEHTRYGIECEPFAKTEFQKLTGLKIQESGLFIYEQLPFLAASPDGLLDDNGIVEIKCPSTIKQLTPKEAIETGKLKFATIDNQGNLQLKKSDKYYFQVMGQLQITQRLFCYFIIWSPKGILYQKILRDDDFFETKMKTLLENFYFQAMLPELIDSRADRNRRLRD</sequence>
<dbReference type="AlphaFoldDB" id="A0AAV0Y3N9"/>